<dbReference type="Gene3D" id="1.10.760.10">
    <property type="entry name" value="Cytochrome c-like domain"/>
    <property type="match status" value="1"/>
</dbReference>
<evidence type="ECO:0000256" key="2">
    <source>
        <dbReference type="ARBA" id="ARBA00022723"/>
    </source>
</evidence>
<dbReference type="KEGG" id="emv:HQR01_02285"/>
<dbReference type="Proteomes" id="UP000504693">
    <property type="component" value="Chromosome"/>
</dbReference>
<dbReference type="GO" id="GO:0009055">
    <property type="term" value="F:electron transfer activity"/>
    <property type="evidence" value="ECO:0007669"/>
    <property type="project" value="InterPro"/>
</dbReference>
<dbReference type="PROSITE" id="PS51007">
    <property type="entry name" value="CYTC"/>
    <property type="match status" value="1"/>
</dbReference>
<keyword evidence="5" id="KW-0732">Signal</keyword>
<organism evidence="7 8">
    <name type="scientific">Erythrobacter mangrovi</name>
    <dbReference type="NCBI Taxonomy" id="2739433"/>
    <lineage>
        <taxon>Bacteria</taxon>
        <taxon>Pseudomonadati</taxon>
        <taxon>Pseudomonadota</taxon>
        <taxon>Alphaproteobacteria</taxon>
        <taxon>Sphingomonadales</taxon>
        <taxon>Erythrobacteraceae</taxon>
        <taxon>Erythrobacter/Porphyrobacter group</taxon>
        <taxon>Erythrobacter</taxon>
    </lineage>
</organism>
<dbReference type="GO" id="GO:0046872">
    <property type="term" value="F:metal ion binding"/>
    <property type="evidence" value="ECO:0007669"/>
    <property type="project" value="UniProtKB-KW"/>
</dbReference>
<gene>
    <name evidence="7" type="ORF">HQR01_02285</name>
</gene>
<proteinExistence type="predicted"/>
<evidence type="ECO:0000313" key="7">
    <source>
        <dbReference type="EMBL" id="QKG70288.1"/>
    </source>
</evidence>
<keyword evidence="8" id="KW-1185">Reference proteome</keyword>
<accession>A0A7D4CL13</accession>
<name>A0A7D4CL13_9SPHN</name>
<keyword evidence="1 4" id="KW-0349">Heme</keyword>
<dbReference type="AlphaFoldDB" id="A0A7D4CL13"/>
<keyword evidence="3 4" id="KW-0408">Iron</keyword>
<sequence>MRMRSVLALALLALTACQTGKLASAPAPAQPDASQAEIPALVETTCSSCHAIRRDELSPLTRAPSFVDIANSHGLTHDTLVAYLSDAHNYPDVMDVELDAADVEAIANYMLTLRSEDYRRMPS</sequence>
<dbReference type="InterPro" id="IPR009056">
    <property type="entry name" value="Cyt_c-like_dom"/>
</dbReference>
<evidence type="ECO:0000256" key="5">
    <source>
        <dbReference type="SAM" id="SignalP"/>
    </source>
</evidence>
<dbReference type="EMBL" id="CP053921">
    <property type="protein sequence ID" value="QKG70288.1"/>
    <property type="molecule type" value="Genomic_DNA"/>
</dbReference>
<evidence type="ECO:0000313" key="8">
    <source>
        <dbReference type="Proteomes" id="UP000504693"/>
    </source>
</evidence>
<feature type="chain" id="PRO_5028874172" evidence="5">
    <location>
        <begin position="30"/>
        <end position="123"/>
    </location>
</feature>
<dbReference type="InterPro" id="IPR036909">
    <property type="entry name" value="Cyt_c-like_dom_sf"/>
</dbReference>
<evidence type="ECO:0000256" key="1">
    <source>
        <dbReference type="ARBA" id="ARBA00022617"/>
    </source>
</evidence>
<dbReference type="SUPFAM" id="SSF46626">
    <property type="entry name" value="Cytochrome c"/>
    <property type="match status" value="1"/>
</dbReference>
<evidence type="ECO:0000256" key="3">
    <source>
        <dbReference type="ARBA" id="ARBA00023004"/>
    </source>
</evidence>
<feature type="signal peptide" evidence="5">
    <location>
        <begin position="1"/>
        <end position="29"/>
    </location>
</feature>
<keyword evidence="2 4" id="KW-0479">Metal-binding</keyword>
<reference evidence="7 8" key="1">
    <citation type="submission" date="2020-05" db="EMBL/GenBank/DDBJ databases">
        <title>Erythrobacter mangrovi sp. nov., isolated from rhizosphere soil of mangrove plant (Kandelia candel).</title>
        <authorList>
            <person name="Ye Y.H."/>
        </authorList>
    </citation>
    <scope>NUCLEOTIDE SEQUENCE [LARGE SCALE GENOMIC DNA]</scope>
    <source>
        <strain evidence="7 8">EB310</strain>
    </source>
</reference>
<feature type="domain" description="Cytochrome c" evidence="6">
    <location>
        <begin position="33"/>
        <end position="114"/>
    </location>
</feature>
<protein>
    <submittedName>
        <fullName evidence="7">Cytochrome c</fullName>
    </submittedName>
</protein>
<evidence type="ECO:0000259" key="6">
    <source>
        <dbReference type="PROSITE" id="PS51007"/>
    </source>
</evidence>
<evidence type="ECO:0000256" key="4">
    <source>
        <dbReference type="PROSITE-ProRule" id="PRU00433"/>
    </source>
</evidence>
<dbReference type="GO" id="GO:0020037">
    <property type="term" value="F:heme binding"/>
    <property type="evidence" value="ECO:0007669"/>
    <property type="project" value="InterPro"/>
</dbReference>
<dbReference type="PROSITE" id="PS51257">
    <property type="entry name" value="PROKAR_LIPOPROTEIN"/>
    <property type="match status" value="1"/>
</dbReference>